<feature type="domain" description="Fatty acid hydroxylase" evidence="7">
    <location>
        <begin position="154"/>
        <end position="287"/>
    </location>
</feature>
<dbReference type="EMBL" id="KZ559516">
    <property type="protein sequence ID" value="PLN83816.1"/>
    <property type="molecule type" value="Genomic_DNA"/>
</dbReference>
<dbReference type="PANTHER" id="PTHR11863">
    <property type="entry name" value="STEROL DESATURASE"/>
    <property type="match status" value="1"/>
</dbReference>
<protein>
    <submittedName>
        <fullName evidence="8">Sterol desaturase family</fullName>
    </submittedName>
</protein>
<dbReference type="GO" id="GO:0016020">
    <property type="term" value="C:membrane"/>
    <property type="evidence" value="ECO:0007669"/>
    <property type="project" value="UniProtKB-SubCell"/>
</dbReference>
<feature type="compositionally biased region" description="Basic and acidic residues" evidence="5">
    <location>
        <begin position="318"/>
        <end position="338"/>
    </location>
</feature>
<evidence type="ECO:0000256" key="2">
    <source>
        <dbReference type="ARBA" id="ARBA00022692"/>
    </source>
</evidence>
<dbReference type="GO" id="GO:0016491">
    <property type="term" value="F:oxidoreductase activity"/>
    <property type="evidence" value="ECO:0007669"/>
    <property type="project" value="InterPro"/>
</dbReference>
<dbReference type="InterPro" id="IPR006694">
    <property type="entry name" value="Fatty_acid_hydroxylase"/>
</dbReference>
<gene>
    <name evidence="8" type="ORF">BDW42DRAFT_164180</name>
</gene>
<dbReference type="InterPro" id="IPR050307">
    <property type="entry name" value="Sterol_Desaturase_Related"/>
</dbReference>
<dbReference type="Pfam" id="PF04116">
    <property type="entry name" value="FA_hydroxylase"/>
    <property type="match status" value="1"/>
</dbReference>
<evidence type="ECO:0000256" key="3">
    <source>
        <dbReference type="ARBA" id="ARBA00022989"/>
    </source>
</evidence>
<evidence type="ECO:0000313" key="9">
    <source>
        <dbReference type="Proteomes" id="UP000235023"/>
    </source>
</evidence>
<evidence type="ECO:0000256" key="1">
    <source>
        <dbReference type="ARBA" id="ARBA00004370"/>
    </source>
</evidence>
<dbReference type="GO" id="GO:0008610">
    <property type="term" value="P:lipid biosynthetic process"/>
    <property type="evidence" value="ECO:0007669"/>
    <property type="project" value="InterPro"/>
</dbReference>
<keyword evidence="4 6" id="KW-0472">Membrane</keyword>
<comment type="subcellular location">
    <subcellularLocation>
        <location evidence="1">Membrane</location>
    </subcellularLocation>
</comment>
<evidence type="ECO:0000259" key="7">
    <source>
        <dbReference type="Pfam" id="PF04116"/>
    </source>
</evidence>
<evidence type="ECO:0000313" key="8">
    <source>
        <dbReference type="EMBL" id="PLN83816.1"/>
    </source>
</evidence>
<feature type="transmembrane region" description="Helical" evidence="6">
    <location>
        <begin position="57"/>
        <end position="81"/>
    </location>
</feature>
<organism evidence="8 9">
    <name type="scientific">Aspergillus taichungensis</name>
    <dbReference type="NCBI Taxonomy" id="482145"/>
    <lineage>
        <taxon>Eukaryota</taxon>
        <taxon>Fungi</taxon>
        <taxon>Dikarya</taxon>
        <taxon>Ascomycota</taxon>
        <taxon>Pezizomycotina</taxon>
        <taxon>Eurotiomycetes</taxon>
        <taxon>Eurotiomycetidae</taxon>
        <taxon>Eurotiales</taxon>
        <taxon>Aspergillaceae</taxon>
        <taxon>Aspergillus</taxon>
        <taxon>Aspergillus subgen. Circumdati</taxon>
    </lineage>
</organism>
<dbReference type="OrthoDB" id="408954at2759"/>
<accession>A0A2J5I232</accession>
<dbReference type="AlphaFoldDB" id="A0A2J5I232"/>
<dbReference type="Proteomes" id="UP000235023">
    <property type="component" value="Unassembled WGS sequence"/>
</dbReference>
<keyword evidence="3 6" id="KW-1133">Transmembrane helix</keyword>
<feature type="compositionally biased region" description="Acidic residues" evidence="5">
    <location>
        <begin position="291"/>
        <end position="304"/>
    </location>
</feature>
<feature type="region of interest" description="Disordered" evidence="5">
    <location>
        <begin position="291"/>
        <end position="348"/>
    </location>
</feature>
<evidence type="ECO:0000256" key="4">
    <source>
        <dbReference type="ARBA" id="ARBA00023136"/>
    </source>
</evidence>
<proteinExistence type="predicted"/>
<evidence type="ECO:0000256" key="6">
    <source>
        <dbReference type="SAM" id="Phobius"/>
    </source>
</evidence>
<feature type="compositionally biased region" description="Basic residues" evidence="5">
    <location>
        <begin position="339"/>
        <end position="348"/>
    </location>
</feature>
<name>A0A2J5I232_9EURO</name>
<sequence length="348" mass="39299">MIDALLGLPVLSLLLVPTLASYGTSLNLIFFYMTWTTLVMSHDPLRVELFGTLAVRLLFYVVPSVLFFLFDILTPSAAVVVKAQGEMGLPCGSKRGKIRLRDIKVAGWALLNLALSFAAQAAIEELRTKVLGWRSALRVSMKLPMPWDMVKELAMGLLAREALAYVIHRYMLHPKKTTRLAKRHRSWYHSLRAPFPLTAHYDHPLVYLMANFIPTYVPAMVFRFHLLTYLLYLSVISLEETFAFSGYSVMPTNFFLGGIARRTDMHLVGDAEGNYGPWGVLDWVCGTSVGGDEEEDGDGDDEDVNGSIMGGSAPDASLEEKIRRAVEESTKRKWSERQRRMRRRRGDY</sequence>
<keyword evidence="9" id="KW-1185">Reference proteome</keyword>
<evidence type="ECO:0000256" key="5">
    <source>
        <dbReference type="SAM" id="MobiDB-lite"/>
    </source>
</evidence>
<reference evidence="9" key="1">
    <citation type="submission" date="2017-12" db="EMBL/GenBank/DDBJ databases">
        <authorList>
            <consortium name="DOE Joint Genome Institute"/>
            <person name="Mondo S.J."/>
            <person name="Kjaerbolling I."/>
            <person name="Vesth T.C."/>
            <person name="Frisvad J.C."/>
            <person name="Nybo J.L."/>
            <person name="Theobald S."/>
            <person name="Kuo A."/>
            <person name="Bowyer P."/>
            <person name="Matsuda Y."/>
            <person name="Lyhne E.K."/>
            <person name="Kogle M.E."/>
            <person name="Clum A."/>
            <person name="Lipzen A."/>
            <person name="Salamov A."/>
            <person name="Ngan C.Y."/>
            <person name="Daum C."/>
            <person name="Chiniquy J."/>
            <person name="Barry K."/>
            <person name="LaButti K."/>
            <person name="Haridas S."/>
            <person name="Simmons B.A."/>
            <person name="Magnuson J.K."/>
            <person name="Mortensen U.H."/>
            <person name="Larsen T.O."/>
            <person name="Grigoriev I.V."/>
            <person name="Baker S.E."/>
            <person name="Andersen M.R."/>
            <person name="Nordberg H.P."/>
            <person name="Cantor M.N."/>
            <person name="Hua S.X."/>
        </authorList>
    </citation>
    <scope>NUCLEOTIDE SEQUENCE [LARGE SCALE GENOMIC DNA]</scope>
    <source>
        <strain evidence="9">IBT 19404</strain>
    </source>
</reference>
<keyword evidence="2 6" id="KW-0812">Transmembrane</keyword>
<dbReference type="GO" id="GO:0005506">
    <property type="term" value="F:iron ion binding"/>
    <property type="evidence" value="ECO:0007669"/>
    <property type="project" value="InterPro"/>
</dbReference>